<dbReference type="CDD" id="cd00009">
    <property type="entry name" value="AAA"/>
    <property type="match status" value="1"/>
</dbReference>
<organism evidence="3 4">
    <name type="scientific">Acetivibrio thermocellus AD2</name>
    <dbReference type="NCBI Taxonomy" id="1138384"/>
    <lineage>
        <taxon>Bacteria</taxon>
        <taxon>Bacillati</taxon>
        <taxon>Bacillota</taxon>
        <taxon>Clostridia</taxon>
        <taxon>Eubacteriales</taxon>
        <taxon>Oscillospiraceae</taxon>
        <taxon>Acetivibrio</taxon>
    </lineage>
</organism>
<proteinExistence type="predicted"/>
<comment type="caution">
    <text evidence="3">The sequence shown here is derived from an EMBL/GenBank/DDBJ whole genome shotgun (WGS) entry which is preliminary data.</text>
</comment>
<dbReference type="GO" id="GO:0005524">
    <property type="term" value="F:ATP binding"/>
    <property type="evidence" value="ECO:0007669"/>
    <property type="project" value="InterPro"/>
</dbReference>
<feature type="coiled-coil region" evidence="1">
    <location>
        <begin position="60"/>
        <end position="87"/>
    </location>
</feature>
<dbReference type="Proteomes" id="UP000223596">
    <property type="component" value="Unassembled WGS sequence"/>
</dbReference>
<evidence type="ECO:0000259" key="2">
    <source>
        <dbReference type="SMART" id="SM00382"/>
    </source>
</evidence>
<dbReference type="InterPro" id="IPR027417">
    <property type="entry name" value="P-loop_NTPase"/>
</dbReference>
<dbReference type="GO" id="GO:0006260">
    <property type="term" value="P:DNA replication"/>
    <property type="evidence" value="ECO:0007669"/>
    <property type="project" value="TreeGrafter"/>
</dbReference>
<gene>
    <name evidence="3" type="ORF">M972_1152</name>
</gene>
<dbReference type="NCBIfam" id="NF005304">
    <property type="entry name" value="PRK06835.1"/>
    <property type="match status" value="1"/>
</dbReference>
<accession>A0AB36TBM4</accession>
<name>A0AB36TBM4_ACETH</name>
<dbReference type="SMART" id="SM00382">
    <property type="entry name" value="AAA"/>
    <property type="match status" value="1"/>
</dbReference>
<dbReference type="Pfam" id="PF01695">
    <property type="entry name" value="IstB_IS21"/>
    <property type="match status" value="1"/>
</dbReference>
<dbReference type="InterPro" id="IPR003593">
    <property type="entry name" value="AAA+_ATPase"/>
</dbReference>
<sequence length="347" mass="40191">MSRDIHRIIINEYESRQQAASYRQLLKREEVYKKIPRIEEIDNEIRLAGVKYNKAILLGIEPSDKAIKELLAKIERLNQEKKELLIKHSYPEDYLEPEFQCKQCKDTGFVETPTGTEKCSCYRQQYINHLFKQSNIKVLDVENFSTFNVNFYPDEIDEKKYGIKISPRQNILKIRERALAFIENIDNPQDKNLFFSGPTGVGKTFMINCIASELLKRGRTVLYQTAQSLFKVINDYRLSALKDGEFEDTAYSDIFNVELLIIDDLGTESPTATRYAELLNILNTRQERNLSTPCKTIIATNLGINLLSEYYDERIVSRIIGGFDLFRFAGNDIRVLKKTAQHVSDKA</sequence>
<evidence type="ECO:0000256" key="1">
    <source>
        <dbReference type="SAM" id="Coils"/>
    </source>
</evidence>
<dbReference type="RefSeq" id="WP_003513238.1">
    <property type="nucleotide sequence ID" value="NZ_CP013828.1"/>
</dbReference>
<feature type="domain" description="AAA+ ATPase" evidence="2">
    <location>
        <begin position="189"/>
        <end position="321"/>
    </location>
</feature>
<dbReference type="EMBL" id="PDBW01000001">
    <property type="protein sequence ID" value="PFH01323.1"/>
    <property type="molecule type" value="Genomic_DNA"/>
</dbReference>
<evidence type="ECO:0000313" key="4">
    <source>
        <dbReference type="Proteomes" id="UP000223596"/>
    </source>
</evidence>
<dbReference type="GeneID" id="35805099"/>
<protein>
    <submittedName>
        <fullName evidence="3">DNA replication protein DnaC</fullName>
    </submittedName>
</protein>
<reference evidence="3 4" key="1">
    <citation type="submission" date="2017-09" db="EMBL/GenBank/DDBJ databases">
        <title>Evaluation of Pacific Biosciences Sequencing Technology to Finishing C. thermocellum Genome Sequences.</title>
        <authorList>
            <person name="Brown S."/>
        </authorList>
    </citation>
    <scope>NUCLEOTIDE SEQUENCE [LARGE SCALE GENOMIC DNA]</scope>
    <source>
        <strain evidence="3 4">AD2</strain>
    </source>
</reference>
<dbReference type="InterPro" id="IPR002611">
    <property type="entry name" value="IstB_ATP-bd"/>
</dbReference>
<dbReference type="PANTHER" id="PTHR30050:SF4">
    <property type="entry name" value="ATP-BINDING PROTEIN RV3427C IN INSERTION SEQUENCE-RELATED"/>
    <property type="match status" value="1"/>
</dbReference>
<dbReference type="PANTHER" id="PTHR30050">
    <property type="entry name" value="CHROMOSOMAL REPLICATION INITIATOR PROTEIN DNAA"/>
    <property type="match status" value="1"/>
</dbReference>
<dbReference type="SUPFAM" id="SSF52540">
    <property type="entry name" value="P-loop containing nucleoside triphosphate hydrolases"/>
    <property type="match status" value="1"/>
</dbReference>
<keyword evidence="1" id="KW-0175">Coiled coil</keyword>
<dbReference type="Gene3D" id="3.40.50.300">
    <property type="entry name" value="P-loop containing nucleotide triphosphate hydrolases"/>
    <property type="match status" value="1"/>
</dbReference>
<evidence type="ECO:0000313" key="3">
    <source>
        <dbReference type="EMBL" id="PFH01323.1"/>
    </source>
</evidence>
<dbReference type="AlphaFoldDB" id="A0AB36TBM4"/>